<feature type="domain" description="PH" evidence="1">
    <location>
        <begin position="18"/>
        <end position="117"/>
    </location>
</feature>
<dbReference type="PROSITE" id="PS50003">
    <property type="entry name" value="PH_DOMAIN"/>
    <property type="match status" value="1"/>
</dbReference>
<dbReference type="InterPro" id="IPR001849">
    <property type="entry name" value="PH_domain"/>
</dbReference>
<name>A0ABD6E5I7_9BILA</name>
<dbReference type="SUPFAM" id="SSF50729">
    <property type="entry name" value="PH domain-like"/>
    <property type="match status" value="1"/>
</dbReference>
<dbReference type="InterPro" id="IPR011993">
    <property type="entry name" value="PH-like_dom_sf"/>
</dbReference>
<dbReference type="Proteomes" id="UP001608902">
    <property type="component" value="Unassembled WGS sequence"/>
</dbReference>
<evidence type="ECO:0000313" key="2">
    <source>
        <dbReference type="EMBL" id="MFH4975243.1"/>
    </source>
</evidence>
<organism evidence="2 3">
    <name type="scientific">Gnathostoma spinigerum</name>
    <dbReference type="NCBI Taxonomy" id="75299"/>
    <lineage>
        <taxon>Eukaryota</taxon>
        <taxon>Metazoa</taxon>
        <taxon>Ecdysozoa</taxon>
        <taxon>Nematoda</taxon>
        <taxon>Chromadorea</taxon>
        <taxon>Rhabditida</taxon>
        <taxon>Spirurina</taxon>
        <taxon>Gnathostomatomorpha</taxon>
        <taxon>Gnathostomatoidea</taxon>
        <taxon>Gnathostomatidae</taxon>
        <taxon>Gnathostoma</taxon>
    </lineage>
</organism>
<dbReference type="SMART" id="SM00233">
    <property type="entry name" value="PH"/>
    <property type="match status" value="1"/>
</dbReference>
<gene>
    <name evidence="2" type="ORF">AB6A40_001952</name>
</gene>
<dbReference type="Pfam" id="PF00169">
    <property type="entry name" value="PH"/>
    <property type="match status" value="1"/>
</dbReference>
<sequence>MLANGRALLDLCNDSSYKARISGTLAFLQEDHWRMAFGVLKANILFIFNKQDDFGVLPPIVLLIVEDCIIDLCDDNLTGRSYSFQIKFKTTGRVFTFAADSFRALEKWVSMLTVSSIDYISLTKQSFLEQLPMKTARSKRSVDSTASSESVKASEEIRMTLQSLSLYRILF</sequence>
<protein>
    <recommendedName>
        <fullName evidence="1">PH domain-containing protein</fullName>
    </recommendedName>
</protein>
<evidence type="ECO:0000259" key="1">
    <source>
        <dbReference type="PROSITE" id="PS50003"/>
    </source>
</evidence>
<dbReference type="AlphaFoldDB" id="A0ABD6E5I7"/>
<accession>A0ABD6E5I7</accession>
<dbReference type="Gene3D" id="2.30.29.30">
    <property type="entry name" value="Pleckstrin-homology domain (PH domain)/Phosphotyrosine-binding domain (PTB)"/>
    <property type="match status" value="1"/>
</dbReference>
<reference evidence="2 3" key="1">
    <citation type="submission" date="2024-08" db="EMBL/GenBank/DDBJ databases">
        <title>Gnathostoma spinigerum genome.</title>
        <authorList>
            <person name="Gonzalez-Bertolin B."/>
            <person name="Monzon S."/>
            <person name="Zaballos A."/>
            <person name="Jimenez P."/>
            <person name="Dekumyoy P."/>
            <person name="Varona S."/>
            <person name="Cuesta I."/>
            <person name="Sumanam S."/>
            <person name="Adisakwattana P."/>
            <person name="Gasser R.B."/>
            <person name="Hernandez-Gonzalez A."/>
            <person name="Young N.D."/>
            <person name="Perteguer M.J."/>
        </authorList>
    </citation>
    <scope>NUCLEOTIDE SEQUENCE [LARGE SCALE GENOMIC DNA]</scope>
    <source>
        <strain evidence="2">AL3</strain>
        <tissue evidence="2">Liver</tissue>
    </source>
</reference>
<proteinExistence type="predicted"/>
<evidence type="ECO:0000313" key="3">
    <source>
        <dbReference type="Proteomes" id="UP001608902"/>
    </source>
</evidence>
<dbReference type="EMBL" id="JBGFUD010000793">
    <property type="protein sequence ID" value="MFH4975243.1"/>
    <property type="molecule type" value="Genomic_DNA"/>
</dbReference>
<comment type="caution">
    <text evidence="2">The sequence shown here is derived from an EMBL/GenBank/DDBJ whole genome shotgun (WGS) entry which is preliminary data.</text>
</comment>
<keyword evidence="3" id="KW-1185">Reference proteome</keyword>